<keyword evidence="1" id="KW-0175">Coiled coil</keyword>
<dbReference type="STRING" id="142842.SAMN02745118_00950"/>
<protein>
    <recommendedName>
        <fullName evidence="6">Periplasmic chaperone for outer membrane proteins Skp</fullName>
    </recommendedName>
</protein>
<dbReference type="AlphaFoldDB" id="A0A1T4KYS9"/>
<evidence type="ECO:0000313" key="4">
    <source>
        <dbReference type="EMBL" id="SJZ47602.1"/>
    </source>
</evidence>
<feature type="signal peptide" evidence="3">
    <location>
        <begin position="1"/>
        <end position="27"/>
    </location>
</feature>
<accession>A0A1T4KYS9</accession>
<dbReference type="InterPro" id="IPR024930">
    <property type="entry name" value="Skp_dom_sf"/>
</dbReference>
<dbReference type="SUPFAM" id="SSF144266">
    <property type="entry name" value="MPN010-like"/>
    <property type="match status" value="1"/>
</dbReference>
<feature type="chain" id="PRO_5012210941" description="Periplasmic chaperone for outer membrane proteins Skp" evidence="3">
    <location>
        <begin position="28"/>
        <end position="399"/>
    </location>
</feature>
<evidence type="ECO:0000256" key="1">
    <source>
        <dbReference type="SAM" id="Coils"/>
    </source>
</evidence>
<sequence>MKNKALKKLGVVLILLLLVTGCSSILATDNPTQQQGNDQTQDVKETNENKNASNSKEVADKVRIGVVDLAKIKTAHPQAKTLENLGEQIRDINIELQAQGDTLNLTRKNRQEHLKSIDKQIDKRLQDTKDKYQERIDTKVERTKEEISAYEDRIKEEMRDKLEKKQVKIKKQIKNKIEAKKEEQRKILKEYNKELHDKYYQDILNLRLKLQMLQSSSKEKKEYQKELVALEKKRKQELNDKKHELEKKLKEFISQQQKEANKKFKTYQQELTNQMNNKVMKRKKEANEELQSYVQKQQKLLKEEMQNKQANLSEKLQGTIVEAEKQLSSSIETKNKKLVDGLDELKNGQKSLQTEIMKDIKAEIAKVAKEKELDVVLIDYRNNIAAVDITDEVIIKLKN</sequence>
<dbReference type="Proteomes" id="UP000190625">
    <property type="component" value="Unassembled WGS sequence"/>
</dbReference>
<evidence type="ECO:0000313" key="5">
    <source>
        <dbReference type="Proteomes" id="UP000190625"/>
    </source>
</evidence>
<evidence type="ECO:0000256" key="3">
    <source>
        <dbReference type="SAM" id="SignalP"/>
    </source>
</evidence>
<evidence type="ECO:0008006" key="6">
    <source>
        <dbReference type="Google" id="ProtNLM"/>
    </source>
</evidence>
<organism evidence="4 5">
    <name type="scientific">Selenihalanaerobacter shriftii</name>
    <dbReference type="NCBI Taxonomy" id="142842"/>
    <lineage>
        <taxon>Bacteria</taxon>
        <taxon>Bacillati</taxon>
        <taxon>Bacillota</taxon>
        <taxon>Clostridia</taxon>
        <taxon>Halanaerobiales</taxon>
        <taxon>Halobacteroidaceae</taxon>
        <taxon>Selenihalanaerobacter</taxon>
    </lineage>
</organism>
<dbReference type="Gene3D" id="3.30.910.20">
    <property type="entry name" value="Skp domain"/>
    <property type="match status" value="1"/>
</dbReference>
<evidence type="ECO:0000256" key="2">
    <source>
        <dbReference type="SAM" id="MobiDB-lite"/>
    </source>
</evidence>
<keyword evidence="3" id="KW-0732">Signal</keyword>
<dbReference type="PROSITE" id="PS51257">
    <property type="entry name" value="PROKAR_LIPOPROTEIN"/>
    <property type="match status" value="1"/>
</dbReference>
<dbReference type="OrthoDB" id="9842386at2"/>
<reference evidence="5" key="1">
    <citation type="submission" date="2017-02" db="EMBL/GenBank/DDBJ databases">
        <authorList>
            <person name="Varghese N."/>
            <person name="Submissions S."/>
        </authorList>
    </citation>
    <scope>NUCLEOTIDE SEQUENCE [LARGE SCALE GENOMIC DNA]</scope>
    <source>
        <strain evidence="5">ATCC BAA-73</strain>
    </source>
</reference>
<feature type="region of interest" description="Disordered" evidence="2">
    <location>
        <begin position="28"/>
        <end position="57"/>
    </location>
</feature>
<feature type="compositionally biased region" description="Polar residues" evidence="2">
    <location>
        <begin position="28"/>
        <end position="40"/>
    </location>
</feature>
<proteinExistence type="predicted"/>
<dbReference type="RefSeq" id="WP_078809445.1">
    <property type="nucleotide sequence ID" value="NZ_FUWM01000007.1"/>
</dbReference>
<keyword evidence="5" id="KW-1185">Reference proteome</keyword>
<dbReference type="EMBL" id="FUWM01000007">
    <property type="protein sequence ID" value="SJZ47602.1"/>
    <property type="molecule type" value="Genomic_DNA"/>
</dbReference>
<feature type="coiled-coil region" evidence="1">
    <location>
        <begin position="133"/>
        <end position="322"/>
    </location>
</feature>
<gene>
    <name evidence="4" type="ORF">SAMN02745118_00950</name>
</gene>
<name>A0A1T4KYS9_9FIRM</name>